<keyword evidence="1" id="KW-0472">Membrane</keyword>
<sequence>MKRSARPARARADAGEALVEFALVLPILLVLSLGMLDFGRAFHAKSLLDQAAREGCRVAIVTKPLDQALIVSRVETILEPGGFKPNAVTSNEDANRLVTVQVEITFKFLTPGVFSLIGAKFDNTMEMVGRAVMRSETGN</sequence>
<gene>
    <name evidence="3" type="ORF">E6K75_02545</name>
</gene>
<dbReference type="EMBL" id="VBOV01000068">
    <property type="protein sequence ID" value="TMQ60790.1"/>
    <property type="molecule type" value="Genomic_DNA"/>
</dbReference>
<dbReference type="Proteomes" id="UP000320913">
    <property type="component" value="Unassembled WGS sequence"/>
</dbReference>
<organism evidence="3 4">
    <name type="scientific">Eiseniibacteriota bacterium</name>
    <dbReference type="NCBI Taxonomy" id="2212470"/>
    <lineage>
        <taxon>Bacteria</taxon>
        <taxon>Candidatus Eiseniibacteriota</taxon>
    </lineage>
</organism>
<reference evidence="3 4" key="1">
    <citation type="journal article" date="2019" name="Nat. Microbiol.">
        <title>Mediterranean grassland soil C-N compound turnover is dependent on rainfall and depth, and is mediated by genomically divergent microorganisms.</title>
        <authorList>
            <person name="Diamond S."/>
            <person name="Andeer P.F."/>
            <person name="Li Z."/>
            <person name="Crits-Christoph A."/>
            <person name="Burstein D."/>
            <person name="Anantharaman K."/>
            <person name="Lane K.R."/>
            <person name="Thomas B.C."/>
            <person name="Pan C."/>
            <person name="Northen T.R."/>
            <person name="Banfield J.F."/>
        </authorList>
    </citation>
    <scope>NUCLEOTIDE SEQUENCE [LARGE SCALE GENOMIC DNA]</scope>
    <source>
        <strain evidence="3">WS_5</strain>
    </source>
</reference>
<dbReference type="InterPro" id="IPR012495">
    <property type="entry name" value="TadE-like_dom"/>
</dbReference>
<feature type="transmembrane region" description="Helical" evidence="1">
    <location>
        <begin position="21"/>
        <end position="42"/>
    </location>
</feature>
<evidence type="ECO:0000313" key="3">
    <source>
        <dbReference type="EMBL" id="TMQ60790.1"/>
    </source>
</evidence>
<accession>A0A538TAY6</accession>
<feature type="domain" description="TadE-like" evidence="2">
    <location>
        <begin position="15"/>
        <end position="57"/>
    </location>
</feature>
<keyword evidence="1" id="KW-0812">Transmembrane</keyword>
<evidence type="ECO:0000313" key="4">
    <source>
        <dbReference type="Proteomes" id="UP000320913"/>
    </source>
</evidence>
<protein>
    <submittedName>
        <fullName evidence="3">Pilus assembly protein</fullName>
    </submittedName>
</protein>
<dbReference type="AlphaFoldDB" id="A0A538TAY6"/>
<comment type="caution">
    <text evidence="3">The sequence shown here is derived from an EMBL/GenBank/DDBJ whole genome shotgun (WGS) entry which is preliminary data.</text>
</comment>
<evidence type="ECO:0000256" key="1">
    <source>
        <dbReference type="SAM" id="Phobius"/>
    </source>
</evidence>
<dbReference type="Pfam" id="PF07811">
    <property type="entry name" value="TadE"/>
    <property type="match status" value="1"/>
</dbReference>
<name>A0A538TAY6_UNCEI</name>
<keyword evidence="1" id="KW-1133">Transmembrane helix</keyword>
<proteinExistence type="predicted"/>
<evidence type="ECO:0000259" key="2">
    <source>
        <dbReference type="Pfam" id="PF07811"/>
    </source>
</evidence>